<dbReference type="OrthoDB" id="4753187at2"/>
<gene>
    <name evidence="2" type="ORF">BST39_26505</name>
</gene>
<feature type="compositionally biased region" description="Pro residues" evidence="1">
    <location>
        <begin position="1"/>
        <end position="25"/>
    </location>
</feature>
<name>A0A1X0I4E4_9MYCO</name>
<evidence type="ECO:0000313" key="3">
    <source>
        <dbReference type="Proteomes" id="UP000192513"/>
    </source>
</evidence>
<protein>
    <submittedName>
        <fullName evidence="2">Uncharacterized protein</fullName>
    </submittedName>
</protein>
<organism evidence="2 3">
    <name type="scientific">Mycobacterium paraseoulense</name>
    <dbReference type="NCBI Taxonomy" id="590652"/>
    <lineage>
        <taxon>Bacteria</taxon>
        <taxon>Bacillati</taxon>
        <taxon>Actinomycetota</taxon>
        <taxon>Actinomycetes</taxon>
        <taxon>Mycobacteriales</taxon>
        <taxon>Mycobacteriaceae</taxon>
        <taxon>Mycobacterium</taxon>
    </lineage>
</organism>
<dbReference type="AlphaFoldDB" id="A0A1X0I4E4"/>
<dbReference type="Proteomes" id="UP000192513">
    <property type="component" value="Unassembled WGS sequence"/>
</dbReference>
<comment type="caution">
    <text evidence="2">The sequence shown here is derived from an EMBL/GenBank/DDBJ whole genome shotgun (WGS) entry which is preliminary data.</text>
</comment>
<evidence type="ECO:0000313" key="2">
    <source>
        <dbReference type="EMBL" id="ORB33397.1"/>
    </source>
</evidence>
<reference evidence="2 3" key="1">
    <citation type="submission" date="2017-02" db="EMBL/GenBank/DDBJ databases">
        <title>The new phylogeny of genus Mycobacterium.</title>
        <authorList>
            <person name="Tortoli E."/>
            <person name="Trovato A."/>
            <person name="Cirillo D.M."/>
        </authorList>
    </citation>
    <scope>NUCLEOTIDE SEQUENCE [LARGE SCALE GENOMIC DNA]</scope>
    <source>
        <strain evidence="2 3">DSM 45000</strain>
    </source>
</reference>
<evidence type="ECO:0000256" key="1">
    <source>
        <dbReference type="SAM" id="MobiDB-lite"/>
    </source>
</evidence>
<feature type="non-terminal residue" evidence="2">
    <location>
        <position position="1"/>
    </location>
</feature>
<feature type="region of interest" description="Disordered" evidence="1">
    <location>
        <begin position="1"/>
        <end position="27"/>
    </location>
</feature>
<sequence>PPVSPPPPAGASGSPPPAAAVPPVPDGSVTLSPAKAAALQEIQAALGAAKDAQKKGDFAGYGAALQRLDDAITKYNNTK</sequence>
<proteinExistence type="predicted"/>
<accession>A0A1X0I4E4</accession>
<dbReference type="RefSeq" id="WP_142275254.1">
    <property type="nucleotide sequence ID" value="NZ_MVIE01000060.1"/>
</dbReference>
<keyword evidence="3" id="KW-1185">Reference proteome</keyword>
<dbReference type="EMBL" id="MVIE01000060">
    <property type="protein sequence ID" value="ORB33397.1"/>
    <property type="molecule type" value="Genomic_DNA"/>
</dbReference>